<dbReference type="InterPro" id="IPR041228">
    <property type="entry name" value="Dynein_C"/>
</dbReference>
<keyword evidence="7" id="KW-0547">Nucleotide-binding</keyword>
<feature type="compositionally biased region" description="Low complexity" evidence="17">
    <location>
        <begin position="17"/>
        <end position="46"/>
    </location>
</feature>
<dbReference type="Pfam" id="PF12781">
    <property type="entry name" value="AAA_9"/>
    <property type="match status" value="1"/>
</dbReference>
<evidence type="ECO:0000259" key="24">
    <source>
        <dbReference type="Pfam" id="PF17852"/>
    </source>
</evidence>
<dbReference type="SMR" id="A0A836FZB9"/>
<dbReference type="GeneID" id="92356120"/>
<dbReference type="Gene3D" id="3.10.490.20">
    <property type="match status" value="1"/>
</dbReference>
<evidence type="ECO:0000259" key="21">
    <source>
        <dbReference type="Pfam" id="PF12777"/>
    </source>
</evidence>
<dbReference type="Pfam" id="PF03028">
    <property type="entry name" value="Dynein_heavy"/>
    <property type="match status" value="1"/>
</dbReference>
<evidence type="ECO:0008006" key="30">
    <source>
        <dbReference type="Google" id="ProtNLM"/>
    </source>
</evidence>
<accession>A0A836FZB9</accession>
<dbReference type="Pfam" id="PF17852">
    <property type="entry name" value="Dynein_AAA_lid"/>
    <property type="match status" value="1"/>
</dbReference>
<dbReference type="GO" id="GO:0036159">
    <property type="term" value="P:inner dynein arm assembly"/>
    <property type="evidence" value="ECO:0007669"/>
    <property type="project" value="UniProtKB-ARBA"/>
</dbReference>
<dbReference type="FunFam" id="1.10.8.1220:FF:000001">
    <property type="entry name" value="Dynein axonemal heavy chain 5"/>
    <property type="match status" value="1"/>
</dbReference>
<comment type="similarity">
    <text evidence="3">Belongs to the dynein heavy chain family.</text>
</comment>
<keyword evidence="6" id="KW-0677">Repeat</keyword>
<feature type="domain" description="Dynein heavy chain coiled coil stalk" evidence="21">
    <location>
        <begin position="2827"/>
        <end position="3171"/>
    </location>
</feature>
<comment type="caution">
    <text evidence="28">The sequence shown here is derived from an EMBL/GenBank/DDBJ whole genome shotgun (WGS) entry which is preliminary data.</text>
</comment>
<dbReference type="EMBL" id="JAFHLR010000036">
    <property type="protein sequence ID" value="KAG5464656.1"/>
    <property type="molecule type" value="Genomic_DNA"/>
</dbReference>
<feature type="domain" description="Dynein heavy chain hydrolytic ATP-binding dynein motor region" evidence="20">
    <location>
        <begin position="1540"/>
        <end position="1866"/>
    </location>
</feature>
<evidence type="ECO:0000256" key="9">
    <source>
        <dbReference type="ARBA" id="ARBA00022846"/>
    </source>
</evidence>
<evidence type="ECO:0000256" key="15">
    <source>
        <dbReference type="ARBA" id="ARBA00023273"/>
    </source>
</evidence>
<dbReference type="InterPro" id="IPR013602">
    <property type="entry name" value="Dynein_heavy_linker"/>
</dbReference>
<dbReference type="KEGG" id="loi:92356120"/>
<dbReference type="Pfam" id="PF18198">
    <property type="entry name" value="AAA_lid_11"/>
    <property type="match status" value="1"/>
</dbReference>
<dbReference type="InterPro" id="IPR035706">
    <property type="entry name" value="AAA_9"/>
</dbReference>
<evidence type="ECO:0000259" key="19">
    <source>
        <dbReference type="Pfam" id="PF08393"/>
    </source>
</evidence>
<feature type="domain" description="Dynein heavy chain AAA module D4" evidence="22">
    <location>
        <begin position="2552"/>
        <end position="2813"/>
    </location>
</feature>
<dbReference type="GO" id="GO:0005524">
    <property type="term" value="F:ATP binding"/>
    <property type="evidence" value="ECO:0007669"/>
    <property type="project" value="UniProtKB-KW"/>
</dbReference>
<evidence type="ECO:0000259" key="20">
    <source>
        <dbReference type="Pfam" id="PF12774"/>
    </source>
</evidence>
<keyword evidence="5" id="KW-0493">Microtubule</keyword>
<dbReference type="GO" id="GO:0005874">
    <property type="term" value="C:microtubule"/>
    <property type="evidence" value="ECO:0007669"/>
    <property type="project" value="UniProtKB-KW"/>
</dbReference>
<evidence type="ECO:0000259" key="27">
    <source>
        <dbReference type="Pfam" id="PF22597"/>
    </source>
</evidence>
<dbReference type="Gene3D" id="1.10.287.2620">
    <property type="match status" value="1"/>
</dbReference>
<dbReference type="GO" id="GO:0051959">
    <property type="term" value="F:dynein light intermediate chain binding"/>
    <property type="evidence" value="ECO:0007669"/>
    <property type="project" value="InterPro"/>
</dbReference>
<gene>
    <name evidence="28" type="ORF">LSCM4_00096</name>
</gene>
<feature type="domain" description="Dynein heavy chain ATP-binding dynein motor region" evidence="23">
    <location>
        <begin position="3201"/>
        <end position="3421"/>
    </location>
</feature>
<evidence type="ECO:0000313" key="29">
    <source>
        <dbReference type="Proteomes" id="UP000674143"/>
    </source>
</evidence>
<dbReference type="FunFam" id="3.20.180.20:FF:000001">
    <property type="entry name" value="Dynein axonemal heavy chain 5"/>
    <property type="match status" value="1"/>
</dbReference>
<name>A0A836FZB9_9TRYP</name>
<feature type="region of interest" description="Disordered" evidence="17">
    <location>
        <begin position="15"/>
        <end position="69"/>
    </location>
</feature>
<dbReference type="Gene3D" id="1.20.58.1120">
    <property type="match status" value="1"/>
</dbReference>
<feature type="domain" description="Dynein heavy chain AAA lid" evidence="25">
    <location>
        <begin position="3812"/>
        <end position="3950"/>
    </location>
</feature>
<evidence type="ECO:0000256" key="17">
    <source>
        <dbReference type="SAM" id="MobiDB-lite"/>
    </source>
</evidence>
<dbReference type="Gene3D" id="1.10.8.720">
    <property type="entry name" value="Region D6 of dynein motor"/>
    <property type="match status" value="1"/>
</dbReference>
<evidence type="ECO:0000256" key="8">
    <source>
        <dbReference type="ARBA" id="ARBA00022840"/>
    </source>
</evidence>
<evidence type="ECO:0000313" key="28">
    <source>
        <dbReference type="EMBL" id="KAG5464656.1"/>
    </source>
</evidence>
<dbReference type="FunFam" id="3.40.50.300:FF:000362">
    <property type="entry name" value="Dynein, axonemal, heavy chain 6"/>
    <property type="match status" value="1"/>
</dbReference>
<reference evidence="29" key="2">
    <citation type="journal article" date="2021" name="Sci. Data">
        <title>Chromosome-scale genome sequencing, assembly and annotation of six genomes from subfamily Leishmaniinae.</title>
        <authorList>
            <person name="Almutairi H."/>
            <person name="Urbaniak M.D."/>
            <person name="Bates M.D."/>
            <person name="Jariyapan N."/>
            <person name="Kwakye-Nuako G."/>
            <person name="Thomaz Soccol V."/>
            <person name="Al-Salem W.S."/>
            <person name="Dillon R.J."/>
            <person name="Bates P.A."/>
            <person name="Gatherer D."/>
        </authorList>
    </citation>
    <scope>NUCLEOTIDE SEQUENCE [LARGE SCALE GENOMIC DNA]</scope>
</reference>
<evidence type="ECO:0000259" key="18">
    <source>
        <dbReference type="Pfam" id="PF03028"/>
    </source>
</evidence>
<evidence type="ECO:0000256" key="10">
    <source>
        <dbReference type="ARBA" id="ARBA00023017"/>
    </source>
</evidence>
<dbReference type="Gene3D" id="1.20.140.100">
    <property type="entry name" value="Dynein heavy chain, N-terminal domain 2"/>
    <property type="match status" value="1"/>
</dbReference>
<dbReference type="RefSeq" id="XP_067058287.1">
    <property type="nucleotide sequence ID" value="XM_067202186.1"/>
</dbReference>
<dbReference type="InterPro" id="IPR043157">
    <property type="entry name" value="Dynein_AAA1S"/>
</dbReference>
<evidence type="ECO:0000256" key="5">
    <source>
        <dbReference type="ARBA" id="ARBA00022701"/>
    </source>
</evidence>
<dbReference type="FunFam" id="1.20.140.100:FF:000001">
    <property type="entry name" value="dynein heavy chain 17, axonemal"/>
    <property type="match status" value="1"/>
</dbReference>
<dbReference type="Gene3D" id="1.20.920.30">
    <property type="match status" value="1"/>
</dbReference>
<evidence type="ECO:0000256" key="11">
    <source>
        <dbReference type="ARBA" id="ARBA00023054"/>
    </source>
</evidence>
<evidence type="ECO:0000256" key="3">
    <source>
        <dbReference type="ARBA" id="ARBA00008887"/>
    </source>
</evidence>
<dbReference type="PANTHER" id="PTHR22878">
    <property type="entry name" value="DYNEIN HEAVY CHAIN 6, AXONEMAL-LIKE-RELATED"/>
    <property type="match status" value="1"/>
</dbReference>
<evidence type="ECO:0000256" key="16">
    <source>
        <dbReference type="SAM" id="Coils"/>
    </source>
</evidence>
<dbReference type="Pfam" id="PF18199">
    <property type="entry name" value="Dynein_C"/>
    <property type="match status" value="1"/>
</dbReference>
<feature type="coiled-coil region" evidence="16">
    <location>
        <begin position="3057"/>
        <end position="3112"/>
    </location>
</feature>
<dbReference type="GO" id="GO:0036156">
    <property type="term" value="C:inner dynein arm"/>
    <property type="evidence" value="ECO:0007669"/>
    <property type="project" value="UniProtKB-ARBA"/>
</dbReference>
<evidence type="ECO:0000259" key="23">
    <source>
        <dbReference type="Pfam" id="PF12781"/>
    </source>
</evidence>
<dbReference type="SUPFAM" id="SSF52540">
    <property type="entry name" value="P-loop containing nucleoside triphosphate hydrolases"/>
    <property type="match status" value="4"/>
</dbReference>
<dbReference type="Pfam" id="PF08393">
    <property type="entry name" value="DHC_N2"/>
    <property type="match status" value="1"/>
</dbReference>
<keyword evidence="12" id="KW-0969">Cilium</keyword>
<dbReference type="FunFam" id="1.20.920.20:FF:000001">
    <property type="entry name" value="dynein heavy chain 2, axonemal"/>
    <property type="match status" value="1"/>
</dbReference>
<dbReference type="FunFam" id="1.10.287.2620:FF:000002">
    <property type="entry name" value="Dynein heavy chain 2, axonemal"/>
    <property type="match status" value="1"/>
</dbReference>
<evidence type="ECO:0000259" key="26">
    <source>
        <dbReference type="Pfam" id="PF18199"/>
    </source>
</evidence>
<protein>
    <recommendedName>
        <fullName evidence="30">Dynein heavy chain</fullName>
    </recommendedName>
</protein>
<proteinExistence type="inferred from homology"/>
<dbReference type="Pfam" id="PF22597">
    <property type="entry name" value="DYN_lid"/>
    <property type="match status" value="1"/>
</dbReference>
<evidence type="ECO:0000256" key="4">
    <source>
        <dbReference type="ARBA" id="ARBA00022490"/>
    </source>
</evidence>
<keyword evidence="9" id="KW-0282">Flagellum</keyword>
<dbReference type="FunFam" id="1.10.8.720:FF:000001">
    <property type="entry name" value="dynein heavy chain 7, axonemal"/>
    <property type="match status" value="1"/>
</dbReference>
<dbReference type="Pfam" id="PF12775">
    <property type="entry name" value="AAA_7"/>
    <property type="match status" value="1"/>
</dbReference>
<dbReference type="FunFam" id="3.40.50.300:FF:000049">
    <property type="entry name" value="Dynein, axonemal, heavy chain 5"/>
    <property type="match status" value="1"/>
</dbReference>
<dbReference type="InterPro" id="IPR035699">
    <property type="entry name" value="AAA_6"/>
</dbReference>
<dbReference type="FunFam" id="1.20.920.30:FF:000009">
    <property type="entry name" value="Dynein heavy chain 9"/>
    <property type="match status" value="1"/>
</dbReference>
<dbReference type="Pfam" id="PF12774">
    <property type="entry name" value="AAA_6"/>
    <property type="match status" value="1"/>
</dbReference>
<evidence type="ECO:0000259" key="22">
    <source>
        <dbReference type="Pfam" id="PF12780"/>
    </source>
</evidence>
<feature type="domain" description="Dynein heavy chain region D6 P-loop" evidence="18">
    <location>
        <begin position="3667"/>
        <end position="3779"/>
    </location>
</feature>
<comment type="subcellular location">
    <subcellularLocation>
        <location evidence="1">Cell projection</location>
        <location evidence="1">Cilium</location>
        <location evidence="1">Flagellum</location>
    </subcellularLocation>
    <subcellularLocation>
        <location evidence="2">Cytoplasm</location>
        <location evidence="2">Cytoskeleton</location>
        <location evidence="2">Cilium axoneme</location>
    </subcellularLocation>
</comment>
<dbReference type="Pfam" id="PF12780">
    <property type="entry name" value="AAA_8"/>
    <property type="match status" value="1"/>
</dbReference>
<keyword evidence="10" id="KW-0243">Dynein</keyword>
<keyword evidence="14" id="KW-0206">Cytoskeleton</keyword>
<dbReference type="FunFam" id="3.40.50.300:FF:002213">
    <property type="entry name" value="Putative dynein heavy chain"/>
    <property type="match status" value="1"/>
</dbReference>
<dbReference type="Gene3D" id="3.20.180.20">
    <property type="entry name" value="Dynein heavy chain, N-terminal domain 2"/>
    <property type="match status" value="1"/>
</dbReference>
<feature type="domain" description="Dynein heavy chain AAA 5 extension" evidence="24">
    <location>
        <begin position="2034"/>
        <end position="2163"/>
    </location>
</feature>
<dbReference type="InterPro" id="IPR004273">
    <property type="entry name" value="Dynein_heavy_D6_P-loop"/>
</dbReference>
<dbReference type="InterPro" id="IPR041658">
    <property type="entry name" value="AAA_lid_11"/>
</dbReference>
<dbReference type="GO" id="GO:0045505">
    <property type="term" value="F:dynein intermediate chain binding"/>
    <property type="evidence" value="ECO:0007669"/>
    <property type="project" value="InterPro"/>
</dbReference>
<dbReference type="FunFam" id="1.20.1270.280:FF:000001">
    <property type="entry name" value="dynein heavy chain 7, axonemal"/>
    <property type="match status" value="1"/>
</dbReference>
<keyword evidence="4" id="KW-0963">Cytoplasm</keyword>
<dbReference type="FunFam" id="3.40.50.300:FF:000044">
    <property type="entry name" value="Dynein heavy chain 5, axonemal"/>
    <property type="match status" value="1"/>
</dbReference>
<evidence type="ECO:0000256" key="14">
    <source>
        <dbReference type="ARBA" id="ARBA00023212"/>
    </source>
</evidence>
<dbReference type="InterPro" id="IPR041466">
    <property type="entry name" value="Dynein_AAA5_ext"/>
</dbReference>
<dbReference type="FunFam" id="3.40.50.300:FF:002141">
    <property type="entry name" value="Dynein heavy chain"/>
    <property type="match status" value="1"/>
</dbReference>
<dbReference type="FunFam" id="1.20.58.1120:FF:000001">
    <property type="entry name" value="dynein heavy chain 2, axonemal"/>
    <property type="match status" value="1"/>
</dbReference>
<dbReference type="FunFam" id="1.10.8.710:FF:000004">
    <property type="entry name" value="Dynein axonemal heavy chain 6"/>
    <property type="match status" value="1"/>
</dbReference>
<dbReference type="GO" id="GO:0060294">
    <property type="term" value="P:cilium movement involved in cell motility"/>
    <property type="evidence" value="ECO:0007669"/>
    <property type="project" value="UniProtKB-ARBA"/>
</dbReference>
<feature type="coiled-coil region" evidence="16">
    <location>
        <begin position="2525"/>
        <end position="2552"/>
    </location>
</feature>
<organism evidence="28 29">
    <name type="scientific">Leishmania orientalis</name>
    <dbReference type="NCBI Taxonomy" id="2249476"/>
    <lineage>
        <taxon>Eukaryota</taxon>
        <taxon>Discoba</taxon>
        <taxon>Euglenozoa</taxon>
        <taxon>Kinetoplastea</taxon>
        <taxon>Metakinetoplastina</taxon>
        <taxon>Trypanosomatida</taxon>
        <taxon>Trypanosomatidae</taxon>
        <taxon>Leishmaniinae</taxon>
        <taxon>Leishmania</taxon>
    </lineage>
</organism>
<dbReference type="InterPro" id="IPR042219">
    <property type="entry name" value="AAA_lid_11_sf"/>
</dbReference>
<dbReference type="Gene3D" id="6.10.140.1060">
    <property type="match status" value="1"/>
</dbReference>
<feature type="domain" description="Dynein 2 heavy chain 1 cytoplasmic ATPase lid" evidence="27">
    <location>
        <begin position="2373"/>
        <end position="2456"/>
    </location>
</feature>
<evidence type="ECO:0000256" key="2">
    <source>
        <dbReference type="ARBA" id="ARBA00004430"/>
    </source>
</evidence>
<dbReference type="Gene3D" id="1.10.472.130">
    <property type="match status" value="1"/>
</dbReference>
<evidence type="ECO:0000256" key="7">
    <source>
        <dbReference type="ARBA" id="ARBA00022741"/>
    </source>
</evidence>
<dbReference type="GO" id="GO:0008569">
    <property type="term" value="F:minus-end-directed microtubule motor activity"/>
    <property type="evidence" value="ECO:0007669"/>
    <property type="project" value="InterPro"/>
</dbReference>
<dbReference type="Gene3D" id="1.10.8.1220">
    <property type="match status" value="1"/>
</dbReference>
<dbReference type="Gene3D" id="1.20.1270.280">
    <property type="match status" value="1"/>
</dbReference>
<feature type="domain" description="Dynein heavy chain C-terminal" evidence="26">
    <location>
        <begin position="3957"/>
        <end position="4268"/>
    </location>
</feature>
<evidence type="ECO:0000256" key="12">
    <source>
        <dbReference type="ARBA" id="ARBA00023069"/>
    </source>
</evidence>
<feature type="domain" description="Dynein heavy chain linker" evidence="19">
    <location>
        <begin position="1006"/>
        <end position="1410"/>
    </location>
</feature>
<evidence type="ECO:0000256" key="6">
    <source>
        <dbReference type="ARBA" id="ARBA00022737"/>
    </source>
</evidence>
<feature type="coiled-coil region" evidence="16">
    <location>
        <begin position="2863"/>
        <end position="2926"/>
    </location>
</feature>
<dbReference type="InterPro" id="IPR054354">
    <property type="entry name" value="DYNC2H1-like_lid"/>
</dbReference>
<evidence type="ECO:0000259" key="25">
    <source>
        <dbReference type="Pfam" id="PF18198"/>
    </source>
</evidence>
<dbReference type="Gene3D" id="1.10.8.710">
    <property type="match status" value="1"/>
</dbReference>
<dbReference type="InterPro" id="IPR042228">
    <property type="entry name" value="Dynein_linker_3"/>
</dbReference>
<dbReference type="InterPro" id="IPR027417">
    <property type="entry name" value="P-loop_NTPase"/>
</dbReference>
<dbReference type="Gene3D" id="3.40.50.300">
    <property type="entry name" value="P-loop containing nucleotide triphosphate hydrolases"/>
    <property type="match status" value="5"/>
</dbReference>
<dbReference type="InterPro" id="IPR043160">
    <property type="entry name" value="Dynein_C_barrel"/>
</dbReference>
<reference evidence="29" key="1">
    <citation type="journal article" date="2021" name="Microbiol. Resour. Announc.">
        <title>LGAAP: Leishmaniinae Genome Assembly and Annotation Pipeline.</title>
        <authorList>
            <person name="Almutairi H."/>
            <person name="Urbaniak M.D."/>
            <person name="Bates M.D."/>
            <person name="Jariyapan N."/>
            <person name="Kwakye-Nuako G."/>
            <person name="Thomaz-Soccol V."/>
            <person name="Al-Salem W.S."/>
            <person name="Dillon R.J."/>
            <person name="Bates P.A."/>
            <person name="Gatherer D."/>
        </authorList>
    </citation>
    <scope>NUCLEOTIDE SEQUENCE [LARGE SCALE GENOMIC DNA]</scope>
</reference>
<sequence length="4272" mass="484890">MSISYEQLLALRRAQVAEKQQQQQQQQEQHAPGAAASTATSPVSVPRKGSKVGPVTPHGRRLPQASENALMSTMQGNTVSSYSRRSDGGTAGCVSVTVAVEVEPKVMAPTLSVRGEVPRAQLLQRKRQRIDAGPTLPELLIARGVYSAAVAYLESSAEDETAGDTSHAAAGEYARWLPLEAFDDTSRFEELSPADWAARAVAAAPSGLPCLFWRCDHRQQQREGVWASGRVVEVDVERQLYHVSPVDVRDLRSPQKQKADASGSAEDTGVLVLPRVFVCFAAEDPENFADRFAAAYNRRSVAEAALRAELYVDSMPLDEYASLEPLVARRVRDTALSTPALVESESNLNVAGVMEEVRAGYSRIMNADLFRSITQGGGLSQLMGPPVTSSAMLSASPLFVSDGARPIPLYGAPARRAERFAATVAAFRQHCFWNTSPLLAALTRAVCKANDALLPRCVFVLYSKKMKRPLSLTELEEIETTAMRESFLHARDQWLNPTADMVKRTLSNLPSSSPVHLYHYDVNTYIGCTTERYLRQIQLRMQDSLKHYLMSSLEAFTRFVEHAGDNDITVRGMADVEITRGTHPAPQTPFGADERITAGFLVPPLYPLPPLFSVALLCKTRSTEADTKKALMSVEAAAAGEAPKEEEGEEDAKANKSRAVCLGYSYSVETMRTSLQGLLKRCLTQHSTLRTVERILFDFLYDPSTAFLEILDTSSTLTESWMQRLSAVLDRVAVAMKAYKDTFAPFSAVIELNLDAYMETFDERFPTTRGVEEEVQRFLRLQQQVLDSIPLSADLGLVCVDCGELRRALSKKCATGASRVLDVMAARALRKEVEVSERYSELHATLRKPTETPEEVVETKDFIKTIPERTVDLEAAIEEAKEIHDLLQGFQRPLTEEEFNKKWKAISWPGQLDNAINERAEELEETKRRLLASLNRSQELFEKEYDLVQKVVEQYSQHRNANRMTEIAEDVRRMQEKIRQLRSQASTFNTHESLFNMEKSDYSAVHQLSSDFEPYEDLWLTSANWFASLKKWHEMAFMSISADEVEKTVADTLRIMNSCMRNQKLTPELVQVAERTRDNAQQFRPLVPTIKYLRTEGMQERHWSQLSKELGLDVEPGVTLQSLDDVVRMNLTQQNDVLMRISEIASREFHIETSLAKMKAVWAEMRMGVVPYKATGCFVVSKDAVDQTQEKLDDQMLLTQSLSFSPFKQLFEDEIADWEGSLKLVQDVLDAWLRCQKSWLYLEPIFQSEDISRQLPGEYKRFQVVNKNWKFLTNKAHEVDLTLDFCTTTERCLELLKECNDTLEVVERGLNQYLENKRASFARFYFLSDDELLTILSEARDPQKIQPQFRKLFENIAHIDMRAPDNEMFGMYSQMEEYIPFVQSVLPRKYVENWLTEIEHMMKISIRVQLEVGVKNSTVMKREDFVLQSPGQVAIAVNQIMWTHECEMSLKKHGSLAPYMETAQKNLMVLVETVRRPLTNLQRMNLSGLITIEVHARDIVEQLTKDGVDSIYAFEWVSQLRSYWESNDCVLRQVEAQFRYGGEYLGNTTRLVITPLTDRIYLTMTGAMHMFLGGAPAGPAGTGKTETVKDLAKAVAKQCVVFNCQEGMTYASMGKFFKGLAQAGAWACFDEFNRIDVEVLSVVAQQVSSLQEAARTRQYRIPFEGTEILVDPSHAVFITMNPGYAGRTELPDNLKVLFRPVACMVPDYAMIAEIRLFSFGYSDSRKLAQKMVATFRLSSEQLSSQDHYDFGMRAVNTVISAAGLMKRERPDEAEDVLLLRALRDSNTPKFLEEDLLLFDGIISDLFPGVELVPVNYGDFLTTLEVKASSMHLQPTEMFIKKCMQLYEMSILRHGQMAVGPTMGGKTSATRVLQAAMTHLRKEKKNTKFAEVKTYCLNPKSITMSQLYGGFDEATGEWRDGIVGELFRIAARDTTDTRQWIIFDGPVDALWIESMNTVLDENKKLCLISGEIIAMTPYMNCWFEVEDLAVASPATVSRAGMIYLEPNTCIGVRNFILSWQQYRLPVTMDPYKEHLQELCEQLFPSLIHLVQTEVSEYSPSCWPNLVMSCFNLFDCFMAPYTPTRTYEVPQDKLDLLREVHLHLLVFSIIWSFGATGDRPSRQRFDKFLRDELRLHNANIDLPVIGCLQDYQFIPEERRWVAWTERLPPFTAQVTQSNFSDIIVLTADVARYKYVHRLLLDRSYHTLCCGPTGTGKTVLMRQLLMQEMPKECTPIFFTFSARTSAIQTQDLIFSKFEVRRRASPQVWGAPLNRKFIILVDDMNMPLKEQYGAQPPIELLRQFLDYSGWYDCRNREFFSIVDVVLAGTMGPPGGGRHFVTQRFLRHFHQIAFPEIEDDSMRRIFFSLLESFFSPFAEDVRGKLSAVVTASIEVFDVVVKELKPTPARPHYLFNLRDLAKVMDGLTNATTATVATVPALVRLWLHEEMRTFQDRLTTDVDRAWFQDLLGKQLRKHLKLGVGEVLQSCPCDGSGGGGEGPKPLAPATTLDALMFVDFMGSKANQRIYQEASDFNAVVKTLERELQEYNQQCMGGRQLNLVMFSDAVQHVCRIARVLRKGNGHALLLGVGGSGRQSLSRLAAHLNEYELFQVEIAKGYTMSAWREDLKTVLRRVALQRKQTLFLFTDTQIVHEAMLEDVNNLLNSGEVPNLFVGQELDDLLNSMRVVCVAEGLPVDKVTIFARFVRSCRTQLHIALCMSPLGEVFRSRLRMFPSLVNCCTVDWFSAWPEQALNSVARNYFAKMPLLEHDTAAVEACTEVCVRIHVSVEAVSARFLAETHRHNYVTPTSFLELLHMFRALMEMQTEKNRTTKDRFVNGLGKLRETEDAVAELQQTLSQSQPVLLEKNESIKALVAEMEVQTTEAEKTKKEAQREREAVATMQAECAAIEGAAQEQLAEALPELDRALESLKNLKASQITEVAGYKAPTAGVVMTMQGICILFQIKPLMRAAGSMEEKKPDFWATAKEQLLNNPNQLLQRLIQYDKENIAEKLIQAVMPLVRSDDFTPKKIAGASQACAAMCQWTHAMVRFHEVNKKVAPLREELAVAQQANQKAQGKLKEAETQLAEVEMRLADMQHRKEEAERELEELDQTVKRTALRLERAAMLIDGLAGEKRTWMQSVERIDESAKYLMGDMLVAAGQIAYCGPFTSVYREELLRSWGKELDERSVLHSAQYSIYHTLQDAVETREWILKGLPMDTLSVENALFAKNARRWPLLIDPQTQGNRWIRRTYKDTLEVVRPSQKDLIKRIEFCVRAGRPVLLENVGEDIDTSLSPLLERRTFVEGGAEMIRISDTPIPWNAKFKFFMTTKLPNPHFIPEVMVRVTLLNFFITPRGLEDQLLGVVVGQERKELEMRRSDLIQKNAGMKADLVNTQESILCKLKEVQGDVLDDVELIAYLNESKEKTLEITTRVAEAEAAEAELTASREEYRPIAHHSSCLYFCCSTLSNVDPMYQYSLQWFVQLFITSIDHAKRSDDLSQRLENLREYFTYSFYQNVSRSLFEKHKLMFSFFLCVRLMDQRGRVDAAEFRFLLQGPTLVADSNGNPDQSWITPTTWNEWCYLDQHFDVFRGLTAHLCAHLPHYRELFMSSAAHRRPLAADWANKLTPMQHLMFLRCVRPDKLMERLQDFVLKEMGEKFIRPPPFDLMTSFKDSSPAVPLIFILSQGADPYDDWKRFAEAQNMSKKLYDVSLGQGQGPRAERMMQEGMENGSWVLLQNCHLATSWMPTLERLVESITPTTHPSFRLWLTSMPNAHFPVAVLQNGVKMTNEPPKGMQANVSRSIAAYSGDFLDTCLKPVELKKLFFSMCFFHALVQERRKFGPLGWNIAYEFTSGDLGCCVAQIKMFLEKYADVPYTVIRELSGNIHYGGRVTDEWDRRTLNTLLERFVTPEVMTDGYLLCPRLQEYRSIPATSRQGYLDYVASWPLNTSPETFGLHENADITCARNETFETLQAIVLLQGEQGRSGDSASASSNASTPDEMVKSFAEAIQRKVAAPFDLDQFRRKYPTKYEESMNTVLVQEAIRFNRLVSLLHQTLEELPMAIRGEVVMSKELEEVYVALLNNQVPALWSEKAYPSLKALGAWVDDLVRRLAMVQDWYMHGHPKTHWISGFFFPQAFLTSILQNYARRIHISIDTISYDFEWMSTNPASVTAPPEVGCYIHGMFVEGARFDPAKLTLAESLPKVLYEQAPMLWLKPVIDRNPPASGVYGCPLYKTVRRAGTLSTTGHSTNYVLTVEIPTPPEAGAKHWIRRGVALVCALNT</sequence>
<dbReference type="Gene3D" id="1.20.920.20">
    <property type="match status" value="1"/>
</dbReference>
<dbReference type="GO" id="GO:0031514">
    <property type="term" value="C:motile cilium"/>
    <property type="evidence" value="ECO:0007669"/>
    <property type="project" value="UniProtKB-SubCell"/>
</dbReference>
<dbReference type="Pfam" id="PF12777">
    <property type="entry name" value="MT"/>
    <property type="match status" value="1"/>
</dbReference>
<keyword evidence="15" id="KW-0966">Cell projection</keyword>
<dbReference type="InterPro" id="IPR024317">
    <property type="entry name" value="Dynein_heavy_chain_D4_dom"/>
</dbReference>
<dbReference type="GO" id="GO:0008017">
    <property type="term" value="F:microtubule binding"/>
    <property type="evidence" value="ECO:0007669"/>
    <property type="project" value="UniProtKB-ARBA"/>
</dbReference>
<keyword evidence="8" id="KW-0067">ATP-binding</keyword>
<evidence type="ECO:0000256" key="1">
    <source>
        <dbReference type="ARBA" id="ARBA00004230"/>
    </source>
</evidence>
<evidence type="ECO:0000256" key="13">
    <source>
        <dbReference type="ARBA" id="ARBA00023175"/>
    </source>
</evidence>
<dbReference type="PANTHER" id="PTHR22878:SF73">
    <property type="entry name" value="DYNEIN AXONEMAL HEAVY CHAIN 1"/>
    <property type="match status" value="1"/>
</dbReference>
<keyword evidence="11 16" id="KW-0175">Coiled coil</keyword>
<keyword evidence="29" id="KW-1185">Reference proteome</keyword>
<dbReference type="Proteomes" id="UP000674143">
    <property type="component" value="Unassembled WGS sequence"/>
</dbReference>
<dbReference type="SUPFAM" id="SSF57997">
    <property type="entry name" value="Tropomyosin"/>
    <property type="match status" value="1"/>
</dbReference>
<dbReference type="InterPro" id="IPR042222">
    <property type="entry name" value="Dynein_2_N"/>
</dbReference>
<keyword evidence="13" id="KW-0505">Motor protein</keyword>
<dbReference type="FunFam" id="3.10.490.20:FF:000001">
    <property type="entry name" value="dynein heavy chain 7, axonemal"/>
    <property type="match status" value="1"/>
</dbReference>
<dbReference type="InterPro" id="IPR026983">
    <property type="entry name" value="DHC"/>
</dbReference>
<dbReference type="InterPro" id="IPR024743">
    <property type="entry name" value="Dynein_HC_stalk"/>
</dbReference>